<dbReference type="RefSeq" id="WP_170132143.1">
    <property type="nucleotide sequence ID" value="NZ_QNRT01000005.1"/>
</dbReference>
<dbReference type="PROSITE" id="PS50293">
    <property type="entry name" value="TPR_REGION"/>
    <property type="match status" value="1"/>
</dbReference>
<accession>A0A395JGE1</accession>
<dbReference type="PROSITE" id="PS50005">
    <property type="entry name" value="TPR"/>
    <property type="match status" value="2"/>
</dbReference>
<proteinExistence type="predicted"/>
<dbReference type="AlphaFoldDB" id="A0A395JGE1"/>
<dbReference type="SMART" id="SM00028">
    <property type="entry name" value="TPR"/>
    <property type="match status" value="3"/>
</dbReference>
<feature type="repeat" description="TPR" evidence="3">
    <location>
        <begin position="112"/>
        <end position="145"/>
    </location>
</feature>
<dbReference type="Proteomes" id="UP000253083">
    <property type="component" value="Unassembled WGS sequence"/>
</dbReference>
<dbReference type="InterPro" id="IPR050498">
    <property type="entry name" value="Ycf3"/>
</dbReference>
<keyword evidence="4" id="KW-0732">Signal</keyword>
<feature type="repeat" description="TPR" evidence="3">
    <location>
        <begin position="78"/>
        <end position="111"/>
    </location>
</feature>
<dbReference type="GO" id="GO:0046813">
    <property type="term" value="P:receptor-mediated virion attachment to host cell"/>
    <property type="evidence" value="ECO:0007669"/>
    <property type="project" value="TreeGrafter"/>
</dbReference>
<gene>
    <name evidence="5" type="ORF">DFR28_105191</name>
</gene>
<reference evidence="5 6" key="1">
    <citation type="submission" date="2018-06" db="EMBL/GenBank/DDBJ databases">
        <title>Genomic Encyclopedia of Type Strains, Phase IV (KMG-IV): sequencing the most valuable type-strain genomes for metagenomic binning, comparative biology and taxonomic classification.</title>
        <authorList>
            <person name="Goeker M."/>
        </authorList>
    </citation>
    <scope>NUCLEOTIDE SEQUENCE [LARGE SCALE GENOMIC DNA]</scope>
    <source>
        <strain evidence="5 6">DSM 24032</strain>
    </source>
</reference>
<evidence type="ECO:0000313" key="5">
    <source>
        <dbReference type="EMBL" id="RBP48852.1"/>
    </source>
</evidence>
<dbReference type="InParanoid" id="A0A395JGE1"/>
<dbReference type="Gene3D" id="1.25.40.10">
    <property type="entry name" value="Tetratricopeptide repeat domain"/>
    <property type="match status" value="1"/>
</dbReference>
<feature type="signal peptide" evidence="4">
    <location>
        <begin position="1"/>
        <end position="27"/>
    </location>
</feature>
<dbReference type="Pfam" id="PF13432">
    <property type="entry name" value="TPR_16"/>
    <property type="match status" value="1"/>
</dbReference>
<evidence type="ECO:0000256" key="3">
    <source>
        <dbReference type="PROSITE-ProRule" id="PRU00339"/>
    </source>
</evidence>
<dbReference type="EMBL" id="QNRT01000005">
    <property type="protein sequence ID" value="RBP48852.1"/>
    <property type="molecule type" value="Genomic_DNA"/>
</dbReference>
<keyword evidence="2 3" id="KW-0802">TPR repeat</keyword>
<dbReference type="InterPro" id="IPR011990">
    <property type="entry name" value="TPR-like_helical_dom_sf"/>
</dbReference>
<organism evidence="5 6">
    <name type="scientific">Arenicella xantha</name>
    <dbReference type="NCBI Taxonomy" id="644221"/>
    <lineage>
        <taxon>Bacteria</taxon>
        <taxon>Pseudomonadati</taxon>
        <taxon>Pseudomonadota</taxon>
        <taxon>Gammaproteobacteria</taxon>
        <taxon>Arenicellales</taxon>
        <taxon>Arenicellaceae</taxon>
        <taxon>Arenicella</taxon>
    </lineage>
</organism>
<evidence type="ECO:0000256" key="4">
    <source>
        <dbReference type="SAM" id="SignalP"/>
    </source>
</evidence>
<dbReference type="GO" id="GO:0009279">
    <property type="term" value="C:cell outer membrane"/>
    <property type="evidence" value="ECO:0007669"/>
    <property type="project" value="TreeGrafter"/>
</dbReference>
<dbReference type="PANTHER" id="PTHR44858:SF1">
    <property type="entry name" value="UDP-N-ACETYLGLUCOSAMINE--PEPTIDE N-ACETYLGLUCOSAMINYLTRANSFERASE SPINDLY-RELATED"/>
    <property type="match status" value="1"/>
</dbReference>
<comment type="caution">
    <text evidence="5">The sequence shown here is derived from an EMBL/GenBank/DDBJ whole genome shotgun (WGS) entry which is preliminary data.</text>
</comment>
<keyword evidence="1" id="KW-0677">Repeat</keyword>
<dbReference type="Pfam" id="PF13181">
    <property type="entry name" value="TPR_8"/>
    <property type="match status" value="1"/>
</dbReference>
<protein>
    <submittedName>
        <fullName evidence="5">Tetratricopeptide repeat protein</fullName>
    </submittedName>
</protein>
<name>A0A395JGE1_9GAMM</name>
<dbReference type="InterPro" id="IPR019734">
    <property type="entry name" value="TPR_rpt"/>
</dbReference>
<sequence>MIKQISSVSQRGLIVMWACLFASSVTAQNSTLVGGDSFARECYLNSQSAALQKGVNRLDTVPCNRAIDDAGLNQADLLASLVNRGIIFTAIGDYVSAAKDYNRALEINPEVGEAYLNRGNLWFLAQRYQAAIDDYDDALKFGVKEPHVAYLNRGMVLEKVNDRDAAKLSYQRALELVEAWEPAKLRLKRLDKLPASD</sequence>
<dbReference type="PANTHER" id="PTHR44858">
    <property type="entry name" value="TETRATRICOPEPTIDE REPEAT PROTEIN 6"/>
    <property type="match status" value="1"/>
</dbReference>
<keyword evidence="6" id="KW-1185">Reference proteome</keyword>
<evidence type="ECO:0000313" key="6">
    <source>
        <dbReference type="Proteomes" id="UP000253083"/>
    </source>
</evidence>
<dbReference type="SUPFAM" id="SSF48452">
    <property type="entry name" value="TPR-like"/>
    <property type="match status" value="1"/>
</dbReference>
<evidence type="ECO:0000256" key="2">
    <source>
        <dbReference type="ARBA" id="ARBA00022803"/>
    </source>
</evidence>
<evidence type="ECO:0000256" key="1">
    <source>
        <dbReference type="ARBA" id="ARBA00022737"/>
    </source>
</evidence>
<feature type="chain" id="PRO_5017416687" evidence="4">
    <location>
        <begin position="28"/>
        <end position="197"/>
    </location>
</feature>